<dbReference type="InterPro" id="IPR003961">
    <property type="entry name" value="FN3_dom"/>
</dbReference>
<evidence type="ECO:0000256" key="3">
    <source>
        <dbReference type="SAM" id="Coils"/>
    </source>
</evidence>
<dbReference type="InterPro" id="IPR036179">
    <property type="entry name" value="Ig-like_dom_sf"/>
</dbReference>
<dbReference type="PROSITE" id="PS50835">
    <property type="entry name" value="IG_LIKE"/>
    <property type="match status" value="1"/>
</dbReference>
<keyword evidence="1" id="KW-0677">Repeat</keyword>
<dbReference type="InterPro" id="IPR007110">
    <property type="entry name" value="Ig-like_dom"/>
</dbReference>
<evidence type="ECO:0000256" key="1">
    <source>
        <dbReference type="ARBA" id="ARBA00022737"/>
    </source>
</evidence>
<dbReference type="Pfam" id="PF00047">
    <property type="entry name" value="ig"/>
    <property type="match status" value="1"/>
</dbReference>
<dbReference type="PANTHER" id="PTHR44170">
    <property type="entry name" value="PROTEIN SIDEKICK"/>
    <property type="match status" value="1"/>
</dbReference>
<feature type="chain" id="PRO_5039955431" evidence="4">
    <location>
        <begin position="18"/>
        <end position="803"/>
    </location>
</feature>
<dbReference type="AlphaFoldDB" id="A0A9J6BUT0"/>
<keyword evidence="3" id="KW-0175">Coiled coil</keyword>
<accession>A0A9J6BUT0</accession>
<dbReference type="InterPro" id="IPR013783">
    <property type="entry name" value="Ig-like_fold"/>
</dbReference>
<dbReference type="CDD" id="cd00096">
    <property type="entry name" value="Ig"/>
    <property type="match status" value="1"/>
</dbReference>
<dbReference type="Proteomes" id="UP001107558">
    <property type="component" value="Chromosome 3"/>
</dbReference>
<gene>
    <name evidence="7" type="ORF">PVAND_003519</name>
</gene>
<protein>
    <submittedName>
        <fullName evidence="7">Uncharacterized protein</fullName>
    </submittedName>
</protein>
<keyword evidence="2" id="KW-1015">Disulfide bond</keyword>
<dbReference type="SMART" id="SM00409">
    <property type="entry name" value="IG"/>
    <property type="match status" value="1"/>
</dbReference>
<dbReference type="InterPro" id="IPR013151">
    <property type="entry name" value="Immunoglobulin_dom"/>
</dbReference>
<comment type="caution">
    <text evidence="7">The sequence shown here is derived from an EMBL/GenBank/DDBJ whole genome shotgun (WGS) entry which is preliminary data.</text>
</comment>
<sequence length="803" mass="91354">MNLFISLFGLLLCGLSCETVKTLEAEKRPLKKIVARAGTNLTLPCDALHEKSISKIDKLTWKSSQTIIVKYIDGKSLDQKNQRRFLNSKNFSLHFHPVQLSDRGDYSCFVNDKSSVEVIDLIIHDVPEPPNRPMITSFTSRSVNLSWSQIQDPKNEQVNDFIIESSGEVKEEPIVSQLRRSSINLQKNETKISSESFNNNDFDDVFKIIDFLTSLVNSEADDLKKISNIFKENPDLVESSEFDEESIEKNKSSMMQLTQQIENLKNVLKKDLNSIVESNCKSLKRFTPELVGLLGMAGAGITFLTTVVGLGTAGVGFLNSVGGLSQTLTSSMNSFMRRNIDENSCLELSNLLQSQNNFIDDENCNKTLNLQFTSELLNVLSQIFTLLSRNVNHITNVEEFADTSTNYVKNMQGVFRRLSQVSSTNYYNRIVTDCQQLKSMAESLLAKYLENDSKIKKEDFEEYIDMNEQSVKRKDDDNEEIVRKLDIYKGIDRRTESIVDERLNDIAMAEERRKKLAIDANSNSLDKIEDTDANIEQKKTVKLMCDTFECPEGSLYCKYTISAILPELMEVMKRIECLNENHQLLDAMETTDENPFEGEFFEDVETRKIVEKILIGESGGWDLLPQIHTNNSITSYQMTRLMPFTIYSFRVRAVNSIGISLPSKESYYIVTLREVPAGKPTITTAHNTSSSSIYLSWKPPEFDTIFGEFLGYRITYHARDVKPEVVNEIFVRDSSVESHEIHELDTYTQYLISIQVFNPEGIGPATNVVVMTDEGADFAMPYNFSHKTYIHVPSDAYEIESNE</sequence>
<feature type="domain" description="Fibronectin type-III" evidence="6">
    <location>
        <begin position="679"/>
        <end position="776"/>
    </location>
</feature>
<evidence type="ECO:0000313" key="8">
    <source>
        <dbReference type="Proteomes" id="UP001107558"/>
    </source>
</evidence>
<dbReference type="FunFam" id="2.60.40.10:FF:000028">
    <property type="entry name" value="Neuronal cell adhesion molecule"/>
    <property type="match status" value="1"/>
</dbReference>
<evidence type="ECO:0000256" key="2">
    <source>
        <dbReference type="ARBA" id="ARBA00023157"/>
    </source>
</evidence>
<name>A0A9J6BUT0_POLVA</name>
<dbReference type="InterPro" id="IPR003599">
    <property type="entry name" value="Ig_sub"/>
</dbReference>
<dbReference type="EMBL" id="JADBJN010000003">
    <property type="protein sequence ID" value="KAG5673474.1"/>
    <property type="molecule type" value="Genomic_DNA"/>
</dbReference>
<dbReference type="Pfam" id="PF00041">
    <property type="entry name" value="fn3"/>
    <property type="match status" value="1"/>
</dbReference>
<organism evidence="7 8">
    <name type="scientific">Polypedilum vanderplanki</name>
    <name type="common">Sleeping chironomid midge</name>
    <dbReference type="NCBI Taxonomy" id="319348"/>
    <lineage>
        <taxon>Eukaryota</taxon>
        <taxon>Metazoa</taxon>
        <taxon>Ecdysozoa</taxon>
        <taxon>Arthropoda</taxon>
        <taxon>Hexapoda</taxon>
        <taxon>Insecta</taxon>
        <taxon>Pterygota</taxon>
        <taxon>Neoptera</taxon>
        <taxon>Endopterygota</taxon>
        <taxon>Diptera</taxon>
        <taxon>Nematocera</taxon>
        <taxon>Chironomoidea</taxon>
        <taxon>Chironomidae</taxon>
        <taxon>Chironominae</taxon>
        <taxon>Polypedilum</taxon>
        <taxon>Polypedilum</taxon>
    </lineage>
</organism>
<dbReference type="PROSITE" id="PS50853">
    <property type="entry name" value="FN3"/>
    <property type="match status" value="2"/>
</dbReference>
<feature type="signal peptide" evidence="4">
    <location>
        <begin position="1"/>
        <end position="17"/>
    </location>
</feature>
<dbReference type="InterPro" id="IPR036116">
    <property type="entry name" value="FN3_sf"/>
</dbReference>
<proteinExistence type="predicted"/>
<dbReference type="CDD" id="cd00063">
    <property type="entry name" value="FN3"/>
    <property type="match status" value="2"/>
</dbReference>
<dbReference type="SUPFAM" id="SSF48726">
    <property type="entry name" value="Immunoglobulin"/>
    <property type="match status" value="1"/>
</dbReference>
<dbReference type="GO" id="GO:0098609">
    <property type="term" value="P:cell-cell adhesion"/>
    <property type="evidence" value="ECO:0007669"/>
    <property type="project" value="TreeGrafter"/>
</dbReference>
<dbReference type="OrthoDB" id="6138780at2759"/>
<reference evidence="7" key="1">
    <citation type="submission" date="2021-03" db="EMBL/GenBank/DDBJ databases">
        <title>Chromosome level genome of the anhydrobiotic midge Polypedilum vanderplanki.</title>
        <authorList>
            <person name="Yoshida Y."/>
            <person name="Kikawada T."/>
            <person name="Gusev O."/>
        </authorList>
    </citation>
    <scope>NUCLEOTIDE SEQUENCE</scope>
    <source>
        <strain evidence="7">NIAS01</strain>
        <tissue evidence="7">Whole body or cell culture</tissue>
    </source>
</reference>
<evidence type="ECO:0000259" key="6">
    <source>
        <dbReference type="PROSITE" id="PS50853"/>
    </source>
</evidence>
<feature type="domain" description="Fibronectin type-III" evidence="6">
    <location>
        <begin position="571"/>
        <end position="674"/>
    </location>
</feature>
<keyword evidence="4" id="KW-0732">Signal</keyword>
<dbReference type="SUPFAM" id="SSF49265">
    <property type="entry name" value="Fibronectin type III"/>
    <property type="match status" value="1"/>
</dbReference>
<keyword evidence="8" id="KW-1185">Reference proteome</keyword>
<dbReference type="PANTHER" id="PTHR44170:SF54">
    <property type="entry name" value="FI24025P1"/>
    <property type="match status" value="1"/>
</dbReference>
<evidence type="ECO:0000259" key="5">
    <source>
        <dbReference type="PROSITE" id="PS50835"/>
    </source>
</evidence>
<feature type="domain" description="Ig-like" evidence="5">
    <location>
        <begin position="18"/>
        <end position="119"/>
    </location>
</feature>
<evidence type="ECO:0000256" key="4">
    <source>
        <dbReference type="SAM" id="SignalP"/>
    </source>
</evidence>
<evidence type="ECO:0000313" key="7">
    <source>
        <dbReference type="EMBL" id="KAG5673474.1"/>
    </source>
</evidence>
<feature type="coiled-coil region" evidence="3">
    <location>
        <begin position="247"/>
        <end position="274"/>
    </location>
</feature>
<dbReference type="Gene3D" id="2.60.40.10">
    <property type="entry name" value="Immunoglobulins"/>
    <property type="match status" value="4"/>
</dbReference>
<dbReference type="SMART" id="SM00060">
    <property type="entry name" value="FN3"/>
    <property type="match status" value="2"/>
</dbReference>